<gene>
    <name evidence="2" type="ORF">PGTUg99_028508</name>
</gene>
<dbReference type="AlphaFoldDB" id="A0A5B0MIJ2"/>
<feature type="region of interest" description="Disordered" evidence="1">
    <location>
        <begin position="128"/>
        <end position="147"/>
    </location>
</feature>
<dbReference type="EMBL" id="VDEP01000472">
    <property type="protein sequence ID" value="KAA1075590.1"/>
    <property type="molecule type" value="Genomic_DNA"/>
</dbReference>
<organism evidence="2 3">
    <name type="scientific">Puccinia graminis f. sp. tritici</name>
    <dbReference type="NCBI Taxonomy" id="56615"/>
    <lineage>
        <taxon>Eukaryota</taxon>
        <taxon>Fungi</taxon>
        <taxon>Dikarya</taxon>
        <taxon>Basidiomycota</taxon>
        <taxon>Pucciniomycotina</taxon>
        <taxon>Pucciniomycetes</taxon>
        <taxon>Pucciniales</taxon>
        <taxon>Pucciniaceae</taxon>
        <taxon>Puccinia</taxon>
    </lineage>
</organism>
<accession>A0A5B0MIJ2</accession>
<name>A0A5B0MIJ2_PUCGR</name>
<comment type="caution">
    <text evidence="2">The sequence shown here is derived from an EMBL/GenBank/DDBJ whole genome shotgun (WGS) entry which is preliminary data.</text>
</comment>
<dbReference type="Proteomes" id="UP000325313">
    <property type="component" value="Unassembled WGS sequence"/>
</dbReference>
<feature type="compositionally biased region" description="Basic residues" evidence="1">
    <location>
        <begin position="137"/>
        <end position="146"/>
    </location>
</feature>
<proteinExistence type="predicted"/>
<evidence type="ECO:0000313" key="3">
    <source>
        <dbReference type="Proteomes" id="UP000325313"/>
    </source>
</evidence>
<protein>
    <submittedName>
        <fullName evidence="2">Uncharacterized protein</fullName>
    </submittedName>
</protein>
<sequence length="177" mass="19508">MAEVPGEKRELGSKQGCALQDLPGGGHMSNFLLTLWLASPAERRWNTAWLVILGGNLATCQWLLIETAPPWTTPTYTTIRNAHTNQEFSDDGDNWFKTPNMDESLTKETDCEALQAVIKNSLKKTSVPKLQSSSKHNINRNKGKGKAVKELVERMNSLEVAKGQLTKNGPCNNPSSS</sequence>
<reference evidence="2 3" key="1">
    <citation type="submission" date="2019-05" db="EMBL/GenBank/DDBJ databases">
        <title>Emergence of the Ug99 lineage of the wheat stem rust pathogen through somatic hybridization.</title>
        <authorList>
            <person name="Li F."/>
            <person name="Upadhyaya N.M."/>
            <person name="Sperschneider J."/>
            <person name="Matny O."/>
            <person name="Nguyen-Phuc H."/>
            <person name="Mago R."/>
            <person name="Raley C."/>
            <person name="Miller M.E."/>
            <person name="Silverstein K.A.T."/>
            <person name="Henningsen E."/>
            <person name="Hirsch C.D."/>
            <person name="Visser B."/>
            <person name="Pretorius Z.A."/>
            <person name="Steffenson B.J."/>
            <person name="Schwessinger B."/>
            <person name="Dodds P.N."/>
            <person name="Figueroa M."/>
        </authorList>
    </citation>
    <scope>NUCLEOTIDE SEQUENCE [LARGE SCALE GENOMIC DNA]</scope>
    <source>
        <strain evidence="2 3">Ug99</strain>
    </source>
</reference>
<evidence type="ECO:0000256" key="1">
    <source>
        <dbReference type="SAM" id="MobiDB-lite"/>
    </source>
</evidence>
<evidence type="ECO:0000313" key="2">
    <source>
        <dbReference type="EMBL" id="KAA1075590.1"/>
    </source>
</evidence>